<feature type="region of interest" description="Disordered" evidence="1">
    <location>
        <begin position="1"/>
        <end position="156"/>
    </location>
</feature>
<feature type="compositionally biased region" description="Basic and acidic residues" evidence="1">
    <location>
        <begin position="99"/>
        <end position="120"/>
    </location>
</feature>
<reference evidence="2" key="2">
    <citation type="submission" date="2017-06" db="EMBL/GenBank/DDBJ databases">
        <title>The pomegranate genome and the genomics of punicalagin biosynthesis.</title>
        <authorList>
            <person name="Xu C."/>
        </authorList>
    </citation>
    <scope>NUCLEOTIDE SEQUENCE [LARGE SCALE GENOMIC DNA]</scope>
    <source>
        <tissue evidence="2">Fresh leaf</tissue>
    </source>
</reference>
<evidence type="ECO:0000313" key="4">
    <source>
        <dbReference type="Proteomes" id="UP000197138"/>
    </source>
</evidence>
<dbReference type="EMBL" id="MTKT01003943">
    <property type="protein sequence ID" value="OWM73931.1"/>
    <property type="molecule type" value="Genomic_DNA"/>
</dbReference>
<name>A0A218WNW6_PUNGR</name>
<sequence length="156" mass="17530">MTNDKSGRVSEASRLSYDTLDLSRAPFLTGPSGPDPLTRLPEERSSGSERLSANLRGTFTESKDHSDPRTPQDIRETLRKPSHKSPGLPGPTVFGRGRRINDPTRGKRVTEMNIKMHKEQSGNGDTQLHSERPNRAKPTLEAPNHPNIRSHDIWRY</sequence>
<accession>A0A218WNW6</accession>
<evidence type="ECO:0000313" key="3">
    <source>
        <dbReference type="EMBL" id="PKI67255.1"/>
    </source>
</evidence>
<protein>
    <submittedName>
        <fullName evidence="2">Uncharacterized protein</fullName>
    </submittedName>
</protein>
<gene>
    <name evidence="2" type="ORF">CDL15_Pgr010712</name>
    <name evidence="3" type="ORF">CRG98_012361</name>
</gene>
<organism evidence="2 4">
    <name type="scientific">Punica granatum</name>
    <name type="common">Pomegranate</name>
    <dbReference type="NCBI Taxonomy" id="22663"/>
    <lineage>
        <taxon>Eukaryota</taxon>
        <taxon>Viridiplantae</taxon>
        <taxon>Streptophyta</taxon>
        <taxon>Embryophyta</taxon>
        <taxon>Tracheophyta</taxon>
        <taxon>Spermatophyta</taxon>
        <taxon>Magnoliopsida</taxon>
        <taxon>eudicotyledons</taxon>
        <taxon>Gunneridae</taxon>
        <taxon>Pentapetalae</taxon>
        <taxon>rosids</taxon>
        <taxon>malvids</taxon>
        <taxon>Myrtales</taxon>
        <taxon>Lythraceae</taxon>
        <taxon>Punica</taxon>
    </lineage>
</organism>
<reference evidence="4" key="1">
    <citation type="journal article" date="2017" name="Plant J.">
        <title>The pomegranate (Punica granatum L.) genome and the genomics of punicalagin biosynthesis.</title>
        <authorList>
            <person name="Qin G."/>
            <person name="Xu C."/>
            <person name="Ming R."/>
            <person name="Tang H."/>
            <person name="Guyot R."/>
            <person name="Kramer E.M."/>
            <person name="Hu Y."/>
            <person name="Yi X."/>
            <person name="Qi Y."/>
            <person name="Xu X."/>
            <person name="Gao Z."/>
            <person name="Pan H."/>
            <person name="Jian J."/>
            <person name="Tian Y."/>
            <person name="Yue Z."/>
            <person name="Xu Y."/>
        </authorList>
    </citation>
    <scope>NUCLEOTIDE SEQUENCE [LARGE SCALE GENOMIC DNA]</scope>
    <source>
        <strain evidence="4">cv. Dabenzi</strain>
    </source>
</reference>
<dbReference type="EMBL" id="PGOL01000624">
    <property type="protein sequence ID" value="PKI67255.1"/>
    <property type="molecule type" value="Genomic_DNA"/>
</dbReference>
<evidence type="ECO:0000313" key="5">
    <source>
        <dbReference type="Proteomes" id="UP000233551"/>
    </source>
</evidence>
<evidence type="ECO:0000313" key="2">
    <source>
        <dbReference type="EMBL" id="OWM73931.1"/>
    </source>
</evidence>
<dbReference type="Proteomes" id="UP000233551">
    <property type="component" value="Unassembled WGS sequence"/>
</dbReference>
<comment type="caution">
    <text evidence="2">The sequence shown here is derived from an EMBL/GenBank/DDBJ whole genome shotgun (WGS) entry which is preliminary data.</text>
</comment>
<evidence type="ECO:0000256" key="1">
    <source>
        <dbReference type="SAM" id="MobiDB-lite"/>
    </source>
</evidence>
<dbReference type="Proteomes" id="UP000197138">
    <property type="component" value="Unassembled WGS sequence"/>
</dbReference>
<reference evidence="3 5" key="3">
    <citation type="submission" date="2017-11" db="EMBL/GenBank/DDBJ databases">
        <title>De-novo sequencing of pomegranate (Punica granatum L.) genome.</title>
        <authorList>
            <person name="Akparov Z."/>
            <person name="Amiraslanov A."/>
            <person name="Hajiyeva S."/>
            <person name="Abbasov M."/>
            <person name="Kaur K."/>
            <person name="Hamwieh A."/>
            <person name="Solovyev V."/>
            <person name="Salamov A."/>
            <person name="Braich B."/>
            <person name="Kosarev P."/>
            <person name="Mahmoud A."/>
            <person name="Hajiyev E."/>
            <person name="Babayeva S."/>
            <person name="Izzatullayeva V."/>
            <person name="Mammadov A."/>
            <person name="Mammadov A."/>
            <person name="Sharifova S."/>
            <person name="Ojaghi J."/>
            <person name="Eynullazada K."/>
            <person name="Bayramov B."/>
            <person name="Abdulazimova A."/>
            <person name="Shahmuradov I."/>
        </authorList>
    </citation>
    <scope>NUCLEOTIDE SEQUENCE [LARGE SCALE GENOMIC DNA]</scope>
    <source>
        <strain evidence="3">AG2017</strain>
        <strain evidence="5">cv. AG2017</strain>
        <tissue evidence="3">Leaf</tissue>
    </source>
</reference>
<feature type="compositionally biased region" description="Basic and acidic residues" evidence="1">
    <location>
        <begin position="61"/>
        <end position="79"/>
    </location>
</feature>
<proteinExistence type="predicted"/>
<dbReference type="AlphaFoldDB" id="A0A218WNW6"/>
<keyword evidence="5" id="KW-1185">Reference proteome</keyword>
<feature type="compositionally biased region" description="Polar residues" evidence="1">
    <location>
        <begin position="48"/>
        <end position="60"/>
    </location>
</feature>